<feature type="non-terminal residue" evidence="2">
    <location>
        <position position="283"/>
    </location>
</feature>
<feature type="compositionally biased region" description="Basic and acidic residues" evidence="1">
    <location>
        <begin position="27"/>
        <end position="38"/>
    </location>
</feature>
<name>A0A6J4I427_9PROT</name>
<dbReference type="EMBL" id="CADCTG010000136">
    <property type="protein sequence ID" value="CAA9239858.1"/>
    <property type="molecule type" value="Genomic_DNA"/>
</dbReference>
<feature type="region of interest" description="Disordered" evidence="1">
    <location>
        <begin position="105"/>
        <end position="145"/>
    </location>
</feature>
<sequence>GRREHQQPALHALARPLPLLHGGGEPRAGHDRRGEGHLPQRLGRRHGADLRARGVRQVARLGHHHDRLGDRLQRHPVHREVGAAQRHDPAPAPRRPLHLHAAEDARRELPRHSQVDALGGRGPHPRRHRGGQAGGRPGHHPGLLRHLPRAVQPAGLAERPVLRPGLGEPAPHDAGGLGRHPRRADAPAPAPFGRGLRAPVRRRHHRPPDGHPGRRHRQPRGAGGDDPGPQRRPRLHGRRSGHPGRRGAELHPAGAGAGGLEGRDLQLRLHRHARLRPHRHRGL</sequence>
<proteinExistence type="predicted"/>
<feature type="compositionally biased region" description="Basic and acidic residues" evidence="1">
    <location>
        <begin position="105"/>
        <end position="114"/>
    </location>
</feature>
<evidence type="ECO:0000256" key="1">
    <source>
        <dbReference type="SAM" id="MobiDB-lite"/>
    </source>
</evidence>
<accession>A0A6J4I427</accession>
<feature type="non-terminal residue" evidence="2">
    <location>
        <position position="1"/>
    </location>
</feature>
<feature type="compositionally biased region" description="Low complexity" evidence="1">
    <location>
        <begin position="8"/>
        <end position="20"/>
    </location>
</feature>
<reference evidence="2" key="1">
    <citation type="submission" date="2020-02" db="EMBL/GenBank/DDBJ databases">
        <authorList>
            <person name="Meier V. D."/>
        </authorList>
    </citation>
    <scope>NUCLEOTIDE SEQUENCE</scope>
    <source>
        <strain evidence="2">AVDCRST_MAG08</strain>
    </source>
</reference>
<dbReference type="GO" id="GO:0016984">
    <property type="term" value="F:ribulose-bisphosphate carboxylase activity"/>
    <property type="evidence" value="ECO:0007669"/>
    <property type="project" value="UniProtKB-EC"/>
</dbReference>
<feature type="region of interest" description="Disordered" evidence="1">
    <location>
        <begin position="160"/>
        <end position="261"/>
    </location>
</feature>
<organism evidence="2">
    <name type="scientific">uncultured Acetobacteraceae bacterium</name>
    <dbReference type="NCBI Taxonomy" id="169975"/>
    <lineage>
        <taxon>Bacteria</taxon>
        <taxon>Pseudomonadati</taxon>
        <taxon>Pseudomonadota</taxon>
        <taxon>Alphaproteobacteria</taxon>
        <taxon>Acetobacterales</taxon>
        <taxon>Acetobacteraceae</taxon>
        <taxon>environmental samples</taxon>
    </lineage>
</organism>
<keyword evidence="2" id="KW-0456">Lyase</keyword>
<dbReference type="AlphaFoldDB" id="A0A6J4I427"/>
<evidence type="ECO:0000313" key="2">
    <source>
        <dbReference type="EMBL" id="CAA9239858.1"/>
    </source>
</evidence>
<dbReference type="EC" id="4.1.1.39" evidence="2"/>
<gene>
    <name evidence="2" type="ORF">AVDCRST_MAG08-1561</name>
</gene>
<feature type="region of interest" description="Disordered" evidence="1">
    <location>
        <begin position="1"/>
        <end position="47"/>
    </location>
</feature>
<feature type="compositionally biased region" description="Basic residues" evidence="1">
    <location>
        <begin position="231"/>
        <end position="245"/>
    </location>
</feature>
<protein>
    <submittedName>
        <fullName evidence="2">Ribulose bisphosphate carboxylase large chain</fullName>
        <ecNumber evidence="2">4.1.1.39</ecNumber>
    </submittedName>
</protein>